<dbReference type="InterPro" id="IPR047640">
    <property type="entry name" value="RpiR-like"/>
</dbReference>
<evidence type="ECO:0000256" key="1">
    <source>
        <dbReference type="ARBA" id="ARBA00023015"/>
    </source>
</evidence>
<dbReference type="Pfam" id="PF01418">
    <property type="entry name" value="HTH_6"/>
    <property type="match status" value="1"/>
</dbReference>
<dbReference type="PANTHER" id="PTHR30514:SF17">
    <property type="entry name" value="HTH-TYPE TRANSCRIPTIONAL REGULATOR MURR"/>
    <property type="match status" value="1"/>
</dbReference>
<evidence type="ECO:0000259" key="5">
    <source>
        <dbReference type="PROSITE" id="PS51464"/>
    </source>
</evidence>
<dbReference type="InterPro" id="IPR035472">
    <property type="entry name" value="RpiR-like_SIS"/>
</dbReference>
<reference evidence="7" key="1">
    <citation type="submission" date="2015-06" db="EMBL/GenBank/DDBJ databases">
        <authorList>
            <person name="Urmite Genomes"/>
        </authorList>
    </citation>
    <scope>NUCLEOTIDE SEQUENCE [LARGE SCALE GENOMIC DNA]</scope>
    <source>
        <strain evidence="7">CSUR P1867</strain>
    </source>
</reference>
<organism evidence="6 7">
    <name type="scientific">Proteus penneri</name>
    <dbReference type="NCBI Taxonomy" id="102862"/>
    <lineage>
        <taxon>Bacteria</taxon>
        <taxon>Pseudomonadati</taxon>
        <taxon>Pseudomonadota</taxon>
        <taxon>Gammaproteobacteria</taxon>
        <taxon>Enterobacterales</taxon>
        <taxon>Morganellaceae</taxon>
        <taxon>Proteus</taxon>
    </lineage>
</organism>
<dbReference type="PROSITE" id="PS51071">
    <property type="entry name" value="HTH_RPIR"/>
    <property type="match status" value="1"/>
</dbReference>
<sequence>MPTLTKIAWIKPGMATNQRKIADYILDNPEKTVTLSSQQLAQIMGVSQSAIVKFSQKIGFKGFPSLKLAISEDLGRKNANSGTNPNILHNQIDADDSLVVIAQKLAQEKSNSICDTTRQINYLHFEKVVQLIDEAQRVQIIGIGGSGLVARDLSYKLQKIGITTLIETDHHVQISVAQMLSSKDLQIVISYSGKRKDMLVAASVAKKQGAKIIAITGEKHSPLGQISDYILETIADEGEWRSASISSRTAQNTITDLIFMALLKKRDECAKTLVLSSQALINSLDN</sequence>
<dbReference type="SUPFAM" id="SSF46689">
    <property type="entry name" value="Homeodomain-like"/>
    <property type="match status" value="1"/>
</dbReference>
<dbReference type="PROSITE" id="PS51464">
    <property type="entry name" value="SIS"/>
    <property type="match status" value="1"/>
</dbReference>
<dbReference type="Gene3D" id="3.40.50.10490">
    <property type="entry name" value="Glucose-6-phosphate isomerase like protein, domain 1"/>
    <property type="match status" value="1"/>
</dbReference>
<feature type="domain" description="HTH rpiR-type" evidence="4">
    <location>
        <begin position="1"/>
        <end position="77"/>
    </location>
</feature>
<dbReference type="GO" id="GO:0097367">
    <property type="term" value="F:carbohydrate derivative binding"/>
    <property type="evidence" value="ECO:0007669"/>
    <property type="project" value="InterPro"/>
</dbReference>
<dbReference type="InterPro" id="IPR000281">
    <property type="entry name" value="HTH_RpiR"/>
</dbReference>
<gene>
    <name evidence="6" type="primary">murR_2</name>
    <name evidence="6" type="ORF">BN1804_03153</name>
</gene>
<name>A0A0G4QGK0_9GAMM</name>
<keyword evidence="3" id="KW-0804">Transcription</keyword>
<feature type="domain" description="SIS" evidence="5">
    <location>
        <begin position="128"/>
        <end position="268"/>
    </location>
</feature>
<dbReference type="GO" id="GO:0003677">
    <property type="term" value="F:DNA binding"/>
    <property type="evidence" value="ECO:0007669"/>
    <property type="project" value="UniProtKB-KW"/>
</dbReference>
<dbReference type="InterPro" id="IPR001347">
    <property type="entry name" value="SIS_dom"/>
</dbReference>
<dbReference type="Gene3D" id="1.10.10.10">
    <property type="entry name" value="Winged helix-like DNA-binding domain superfamily/Winged helix DNA-binding domain"/>
    <property type="match status" value="1"/>
</dbReference>
<evidence type="ECO:0000256" key="2">
    <source>
        <dbReference type="ARBA" id="ARBA00023125"/>
    </source>
</evidence>
<dbReference type="InterPro" id="IPR009057">
    <property type="entry name" value="Homeodomain-like_sf"/>
</dbReference>
<dbReference type="CDD" id="cd05013">
    <property type="entry name" value="SIS_RpiR"/>
    <property type="match status" value="1"/>
</dbReference>
<evidence type="ECO:0000256" key="3">
    <source>
        <dbReference type="ARBA" id="ARBA00023163"/>
    </source>
</evidence>
<proteinExistence type="predicted"/>
<dbReference type="EMBL" id="CVRY01000007">
    <property type="protein sequence ID" value="CRL64761.1"/>
    <property type="molecule type" value="Genomic_DNA"/>
</dbReference>
<dbReference type="InterPro" id="IPR036388">
    <property type="entry name" value="WH-like_DNA-bd_sf"/>
</dbReference>
<evidence type="ECO:0000313" key="7">
    <source>
        <dbReference type="Proteomes" id="UP000183920"/>
    </source>
</evidence>
<dbReference type="RefSeq" id="WP_072065051.1">
    <property type="nucleotide sequence ID" value="NZ_CVRY01000007.1"/>
</dbReference>
<keyword evidence="2" id="KW-0238">DNA-binding</keyword>
<dbReference type="PANTHER" id="PTHR30514">
    <property type="entry name" value="GLUCOKINASE"/>
    <property type="match status" value="1"/>
</dbReference>
<dbReference type="GO" id="GO:1901135">
    <property type="term" value="P:carbohydrate derivative metabolic process"/>
    <property type="evidence" value="ECO:0007669"/>
    <property type="project" value="InterPro"/>
</dbReference>
<evidence type="ECO:0000259" key="4">
    <source>
        <dbReference type="PROSITE" id="PS51071"/>
    </source>
</evidence>
<dbReference type="SUPFAM" id="SSF53697">
    <property type="entry name" value="SIS domain"/>
    <property type="match status" value="1"/>
</dbReference>
<dbReference type="Pfam" id="PF01380">
    <property type="entry name" value="SIS"/>
    <property type="match status" value="1"/>
</dbReference>
<accession>A0A0G4QGK0</accession>
<dbReference type="AlphaFoldDB" id="A0A0G4QGK0"/>
<keyword evidence="1" id="KW-0805">Transcription regulation</keyword>
<protein>
    <submittedName>
        <fullName evidence="6">HTH-type transcriptional regulator MurR</fullName>
    </submittedName>
</protein>
<evidence type="ECO:0000313" key="6">
    <source>
        <dbReference type="EMBL" id="CRL64761.1"/>
    </source>
</evidence>
<dbReference type="InterPro" id="IPR046348">
    <property type="entry name" value="SIS_dom_sf"/>
</dbReference>
<dbReference type="GO" id="GO:0003700">
    <property type="term" value="F:DNA-binding transcription factor activity"/>
    <property type="evidence" value="ECO:0007669"/>
    <property type="project" value="InterPro"/>
</dbReference>
<dbReference type="Proteomes" id="UP000183920">
    <property type="component" value="Unassembled WGS sequence"/>
</dbReference>